<dbReference type="EMBL" id="JH660633">
    <property type="protein sequence ID" value="EIM31168.1"/>
    <property type="molecule type" value="Genomic_DNA"/>
</dbReference>
<sequence length="163" mass="17855">MTQESHEAFGFKKDDVVQMLVGTSGLDADDNELTFPVGAVAIIDRIERLEGSQGIALTLAIEGKIVNVFDEGDGLPARKFFEPVLTERDDTKRPLTLADVKDADTYTHAAIVHGENSEGDHEVGDLQDLFRAAWDLMTEEQKVDVLFTDQAKAVLSAAHILTE</sequence>
<evidence type="ECO:0000313" key="1">
    <source>
        <dbReference type="EMBL" id="EIM31168.1"/>
    </source>
</evidence>
<dbReference type="OrthoDB" id="8017437at2"/>
<proteinExistence type="predicted"/>
<keyword evidence="2" id="KW-1185">Reference proteome</keyword>
<accession>I4Z4M6</accession>
<evidence type="ECO:0000313" key="2">
    <source>
        <dbReference type="Proteomes" id="UP000003947"/>
    </source>
</evidence>
<dbReference type="AlphaFoldDB" id="I4Z4M6"/>
<gene>
    <name evidence="1" type="ORF">MicloDRAFT_00001580</name>
</gene>
<name>I4Z4M6_9HYPH</name>
<reference evidence="1 2" key="1">
    <citation type="submission" date="2012-02" db="EMBL/GenBank/DDBJ databases">
        <title>Improved High-Quality Draft sequence of Microvirga sp. WSM3557.</title>
        <authorList>
            <consortium name="US DOE Joint Genome Institute"/>
            <person name="Lucas S."/>
            <person name="Han J."/>
            <person name="Lapidus A."/>
            <person name="Cheng J.-F."/>
            <person name="Goodwin L."/>
            <person name="Pitluck S."/>
            <person name="Peters L."/>
            <person name="Zhang X."/>
            <person name="Detter J.C."/>
            <person name="Han C."/>
            <person name="Tapia R."/>
            <person name="Land M."/>
            <person name="Hauser L."/>
            <person name="Kyrpides N."/>
            <person name="Ivanova N."/>
            <person name="Pagani I."/>
            <person name="Brau L."/>
            <person name="Yates R."/>
            <person name="O'Hara G."/>
            <person name="Rui T."/>
            <person name="Howieson J."/>
            <person name="Reeve W."/>
            <person name="Woyke T."/>
        </authorList>
    </citation>
    <scope>NUCLEOTIDE SEQUENCE [LARGE SCALE GENOMIC DNA]</scope>
    <source>
        <strain evidence="1 2">WSM3557</strain>
    </source>
</reference>
<dbReference type="HOGENOM" id="CLU_1625173_0_0_5"/>
<dbReference type="RefSeq" id="WP_009488636.1">
    <property type="nucleotide sequence ID" value="NZ_CP141049.1"/>
</dbReference>
<dbReference type="STRING" id="864069.MicloDRAFT_00001580"/>
<protein>
    <submittedName>
        <fullName evidence="1">Uncharacterized protein</fullName>
    </submittedName>
</protein>
<dbReference type="Proteomes" id="UP000003947">
    <property type="component" value="Unassembled WGS sequence"/>
</dbReference>
<dbReference type="eggNOG" id="ENOG502ZEBB">
    <property type="taxonomic scope" value="Bacteria"/>
</dbReference>
<organism evidence="1 2">
    <name type="scientific">Microvirga lotononidis</name>
    <dbReference type="NCBI Taxonomy" id="864069"/>
    <lineage>
        <taxon>Bacteria</taxon>
        <taxon>Pseudomonadati</taxon>
        <taxon>Pseudomonadota</taxon>
        <taxon>Alphaproteobacteria</taxon>
        <taxon>Hyphomicrobiales</taxon>
        <taxon>Methylobacteriaceae</taxon>
        <taxon>Microvirga</taxon>
    </lineage>
</organism>
<dbReference type="PATRIC" id="fig|864069.3.peg.164"/>